<evidence type="ECO:0000256" key="1">
    <source>
        <dbReference type="SAM" id="Phobius"/>
    </source>
</evidence>
<protein>
    <recommendedName>
        <fullName evidence="3">DUF2868 domain-containing protein</fullName>
    </recommendedName>
</protein>
<feature type="transmembrane region" description="Helical" evidence="1">
    <location>
        <begin position="174"/>
        <end position="192"/>
    </location>
</feature>
<accession>A0A6S6SFH1</accession>
<gene>
    <name evidence="2" type="ORF">HELGO_WM2941</name>
</gene>
<evidence type="ECO:0008006" key="3">
    <source>
        <dbReference type="Google" id="ProtNLM"/>
    </source>
</evidence>
<keyword evidence="1" id="KW-0812">Transmembrane</keyword>
<organism evidence="2">
    <name type="scientific">uncultured Sulfurovum sp</name>
    <dbReference type="NCBI Taxonomy" id="269237"/>
    <lineage>
        <taxon>Bacteria</taxon>
        <taxon>Pseudomonadati</taxon>
        <taxon>Campylobacterota</taxon>
        <taxon>Epsilonproteobacteria</taxon>
        <taxon>Campylobacterales</taxon>
        <taxon>Sulfurovaceae</taxon>
        <taxon>Sulfurovum</taxon>
        <taxon>environmental samples</taxon>
    </lineage>
</organism>
<evidence type="ECO:0000313" key="2">
    <source>
        <dbReference type="EMBL" id="CAA6804958.1"/>
    </source>
</evidence>
<keyword evidence="1" id="KW-1133">Transmembrane helix</keyword>
<sequence length="460" mass="52450">MNLKSYLNIYELLENKIASHEENRAFGLSHLLLKNQPIEQLLAWEKEHIQKLDNPSMSDTLSSYLYGMTLTLVILAVMIGVLSGVGLLSYSGHEPVNVIYFIAMVVFFPLITMVLAMLSMLRANHAQSLLVHISPAFWMEKVLSLLPAKMQSNVSDLKINPLLLNWVMIKRSQLIALFFSLGLLVALLAMVITKDIAFAWSTTLQVTPETFHGFLQAVSYPWKAFYPSAVPSVELIEQSQYFRLGDKLSQEMINNASKLGEWWKFLAMATLFYALILRFLMFLLSVFGLHRAIKKSFLTLSGTSKLLREMNEPIITTHAPHDEELFVPTKESYVQIIQKLDSSYDVVQGWAISKEQLVVLNDSMRVIAPKFFEVGGVNSFEEDADIIAKSRGEVLFFVKGWEPPTMDFVDYLLELSHSVEKVIIMPIGTVENNYEIKQSAIDVWDRKLTQINEEKVWLKR</sequence>
<dbReference type="AlphaFoldDB" id="A0A6S6SFH1"/>
<proteinExistence type="predicted"/>
<keyword evidence="1" id="KW-0472">Membrane</keyword>
<dbReference type="InterPro" id="IPR021296">
    <property type="entry name" value="DUF2868"/>
</dbReference>
<feature type="transmembrane region" description="Helical" evidence="1">
    <location>
        <begin position="98"/>
        <end position="118"/>
    </location>
</feature>
<feature type="transmembrane region" description="Helical" evidence="1">
    <location>
        <begin position="64"/>
        <end position="86"/>
    </location>
</feature>
<dbReference type="Pfam" id="PF11067">
    <property type="entry name" value="DUF2868"/>
    <property type="match status" value="1"/>
</dbReference>
<dbReference type="EMBL" id="CACVAS010000036">
    <property type="protein sequence ID" value="CAA6804958.1"/>
    <property type="molecule type" value="Genomic_DNA"/>
</dbReference>
<name>A0A6S6SFH1_9BACT</name>
<feature type="transmembrane region" description="Helical" evidence="1">
    <location>
        <begin position="265"/>
        <end position="289"/>
    </location>
</feature>
<reference evidence="2" key="1">
    <citation type="submission" date="2020-01" db="EMBL/GenBank/DDBJ databases">
        <authorList>
            <person name="Meier V. D."/>
            <person name="Meier V D."/>
        </authorList>
    </citation>
    <scope>NUCLEOTIDE SEQUENCE</scope>
    <source>
        <strain evidence="2">HLG_WM_MAG_01</strain>
    </source>
</reference>